<evidence type="ECO:0000313" key="2">
    <source>
        <dbReference type="EMBL" id="KAH0967659.1"/>
    </source>
</evidence>
<dbReference type="GO" id="GO:0006629">
    <property type="term" value="P:lipid metabolic process"/>
    <property type="evidence" value="ECO:0007669"/>
    <property type="project" value="InterPro"/>
</dbReference>
<dbReference type="OrthoDB" id="1058301at2759"/>
<dbReference type="PANTHER" id="PTHR43805">
    <property type="entry name" value="GLYCEROPHOSPHORYL DIESTER PHOSPHODIESTERASE"/>
    <property type="match status" value="1"/>
</dbReference>
<dbReference type="Proteomes" id="UP000824596">
    <property type="component" value="Unassembled WGS sequence"/>
</dbReference>
<organism evidence="2 3">
    <name type="scientific">Hirsutella rhossiliensis</name>
    <dbReference type="NCBI Taxonomy" id="111463"/>
    <lineage>
        <taxon>Eukaryota</taxon>
        <taxon>Fungi</taxon>
        <taxon>Dikarya</taxon>
        <taxon>Ascomycota</taxon>
        <taxon>Pezizomycotina</taxon>
        <taxon>Sordariomycetes</taxon>
        <taxon>Hypocreomycetidae</taxon>
        <taxon>Hypocreales</taxon>
        <taxon>Ophiocordycipitaceae</taxon>
        <taxon>Hirsutella</taxon>
    </lineage>
</organism>
<comment type="caution">
    <text evidence="2">The sequence shown here is derived from an EMBL/GenBank/DDBJ whole genome shotgun (WGS) entry which is preliminary data.</text>
</comment>
<feature type="domain" description="GP-PDE" evidence="1">
    <location>
        <begin position="30"/>
        <end position="313"/>
    </location>
</feature>
<dbReference type="RefSeq" id="XP_044725172.1">
    <property type="nucleotide sequence ID" value="XM_044858772.1"/>
</dbReference>
<dbReference type="InterPro" id="IPR017946">
    <property type="entry name" value="PLC-like_Pdiesterase_TIM-brl"/>
</dbReference>
<dbReference type="PROSITE" id="PS51704">
    <property type="entry name" value="GP_PDE"/>
    <property type="match status" value="1"/>
</dbReference>
<dbReference type="AlphaFoldDB" id="A0A9P8N6I9"/>
<reference evidence="2" key="1">
    <citation type="submission" date="2021-09" db="EMBL/GenBank/DDBJ databases">
        <title>A high-quality genome of the endoparasitic fungus Hirsutella rhossiliensis with a comparison of Hirsutella genomes reveals transposable elements contributing to genome size variation.</title>
        <authorList>
            <person name="Lin R."/>
            <person name="Jiao Y."/>
            <person name="Sun X."/>
            <person name="Ling J."/>
            <person name="Xie B."/>
            <person name="Cheng X."/>
        </authorList>
    </citation>
    <scope>NUCLEOTIDE SEQUENCE</scope>
    <source>
        <strain evidence="2">HR02</strain>
    </source>
</reference>
<dbReference type="PANTHER" id="PTHR43805:SF1">
    <property type="entry name" value="GP-PDE DOMAIN-CONTAINING PROTEIN"/>
    <property type="match status" value="1"/>
</dbReference>
<dbReference type="EMBL" id="JAIZPD010000001">
    <property type="protein sequence ID" value="KAH0967659.1"/>
    <property type="molecule type" value="Genomic_DNA"/>
</dbReference>
<evidence type="ECO:0000259" key="1">
    <source>
        <dbReference type="PROSITE" id="PS51704"/>
    </source>
</evidence>
<dbReference type="Pfam" id="PF03009">
    <property type="entry name" value="GDPD"/>
    <property type="match status" value="1"/>
</dbReference>
<dbReference type="Gene3D" id="3.20.20.190">
    <property type="entry name" value="Phosphatidylinositol (PI) phosphodiesterase"/>
    <property type="match status" value="1"/>
</dbReference>
<accession>A0A9P8N6I9</accession>
<dbReference type="GeneID" id="68349430"/>
<protein>
    <submittedName>
        <fullName evidence="2">Glycerophosphoryl diester phosphodiesterase family domain-containing protein</fullName>
    </submittedName>
</protein>
<sequence length="393" mass="43077">MDAERRMTLTAPPAPWARAVASRRRRVVLPQAISHRGYKARHAENSMAAFRGAVRAGAHAIETDARLSADGVAVLSHDPTLKRCFALDRRVADCPWADLARLRTTTTTPPGAQGHGLPRLRDLLAWLAAAAAHDDEDEDERERRAGVWVLLDIKASHSTFQVFAAGQGVCMDDDAQHLVDAIAAAINDVPPGRVPWEQRIMLGCWNASTILAARRSLPSFPLAHIGFSLSYARHFLPPLANLALNMAENALVAPLRGRRMLLDAAAARRPVFAWTVNSERGMRWAIRQNLGLSRGVADGGADGGAAQMARPALVDGVVTDDPALFLDLCRRYEDELESKAPPPPAAPLTHTLAVVLRFLLGQLLFKLVFLYRRFWLHKLDYLPRPVGPEAKAD</sequence>
<dbReference type="InterPro" id="IPR030395">
    <property type="entry name" value="GP_PDE_dom"/>
</dbReference>
<dbReference type="GO" id="GO:0008081">
    <property type="term" value="F:phosphoric diester hydrolase activity"/>
    <property type="evidence" value="ECO:0007669"/>
    <property type="project" value="InterPro"/>
</dbReference>
<evidence type="ECO:0000313" key="3">
    <source>
        <dbReference type="Proteomes" id="UP000824596"/>
    </source>
</evidence>
<gene>
    <name evidence="2" type="ORF">HRG_00301</name>
</gene>
<dbReference type="SUPFAM" id="SSF51695">
    <property type="entry name" value="PLC-like phosphodiesterases"/>
    <property type="match status" value="1"/>
</dbReference>
<name>A0A9P8N6I9_9HYPO</name>
<keyword evidence="3" id="KW-1185">Reference proteome</keyword>
<proteinExistence type="predicted"/>